<feature type="transmembrane region" description="Helical" evidence="1">
    <location>
        <begin position="107"/>
        <end position="126"/>
    </location>
</feature>
<evidence type="ECO:0000313" key="2">
    <source>
        <dbReference type="EMBL" id="MBG6140651.1"/>
    </source>
</evidence>
<sequence length="267" mass="28383">MVMGPTHAMSGAAAWLAGSWALGEWMGLHQRPAELVVGAAVCAGAALLPDLDCSGRVTANKGGATVARTFGVASLFLAECVEKFALAVYTVTRAKHDPKRKNGHRTLTHTWVFNVALGGLVAFLAGHWGKPFVIGLLFFTLGLAIRGLLADWAKERGWIVVTLLSAGAAYGAWLWLPADRGYPLLGLAIAFGGVIHTLGDMITRAGCPVLWPLPLAGRVWREIGVPNFMAVQVNGGFERGFLRPFFVIVAGLAGILLAVPDILDHLR</sequence>
<dbReference type="InterPro" id="IPR007404">
    <property type="entry name" value="YdjM-like"/>
</dbReference>
<keyword evidence="1" id="KW-1133">Transmembrane helix</keyword>
<keyword evidence="3" id="KW-1185">Reference proteome</keyword>
<feature type="transmembrane region" description="Helical" evidence="1">
    <location>
        <begin position="182"/>
        <end position="199"/>
    </location>
</feature>
<keyword evidence="1" id="KW-0812">Transmembrane</keyword>
<proteinExistence type="predicted"/>
<feature type="transmembrane region" description="Helical" evidence="1">
    <location>
        <begin position="157"/>
        <end position="176"/>
    </location>
</feature>
<accession>A0A8J7GLV5</accession>
<dbReference type="EMBL" id="JADOUF010000001">
    <property type="protein sequence ID" value="MBG6140651.1"/>
    <property type="molecule type" value="Genomic_DNA"/>
</dbReference>
<evidence type="ECO:0000256" key="1">
    <source>
        <dbReference type="SAM" id="Phobius"/>
    </source>
</evidence>
<gene>
    <name evidence="2" type="ORF">IW245_006845</name>
</gene>
<dbReference type="GO" id="GO:0016787">
    <property type="term" value="F:hydrolase activity"/>
    <property type="evidence" value="ECO:0007669"/>
    <property type="project" value="UniProtKB-KW"/>
</dbReference>
<feature type="transmembrane region" description="Helical" evidence="1">
    <location>
        <begin position="245"/>
        <end position="263"/>
    </location>
</feature>
<evidence type="ECO:0000313" key="3">
    <source>
        <dbReference type="Proteomes" id="UP000622552"/>
    </source>
</evidence>
<name>A0A8J7GLV5_9ACTN</name>
<organism evidence="2 3">
    <name type="scientific">Longispora fulva</name>
    <dbReference type="NCBI Taxonomy" id="619741"/>
    <lineage>
        <taxon>Bacteria</taxon>
        <taxon>Bacillati</taxon>
        <taxon>Actinomycetota</taxon>
        <taxon>Actinomycetes</taxon>
        <taxon>Micromonosporales</taxon>
        <taxon>Micromonosporaceae</taxon>
        <taxon>Longispora</taxon>
    </lineage>
</organism>
<protein>
    <submittedName>
        <fullName evidence="2">Membrane-bound metal-dependent hydrolase YbcI (DUF457 family)</fullName>
    </submittedName>
</protein>
<keyword evidence="2" id="KW-0378">Hydrolase</keyword>
<comment type="caution">
    <text evidence="2">The sequence shown here is derived from an EMBL/GenBank/DDBJ whole genome shotgun (WGS) entry which is preliminary data.</text>
</comment>
<keyword evidence="1" id="KW-0472">Membrane</keyword>
<dbReference type="Pfam" id="PF04307">
    <property type="entry name" value="YdjM"/>
    <property type="match status" value="1"/>
</dbReference>
<reference evidence="2" key="1">
    <citation type="submission" date="2020-11" db="EMBL/GenBank/DDBJ databases">
        <title>Sequencing the genomes of 1000 actinobacteria strains.</title>
        <authorList>
            <person name="Klenk H.-P."/>
        </authorList>
    </citation>
    <scope>NUCLEOTIDE SEQUENCE</scope>
    <source>
        <strain evidence="2">DSM 45356</strain>
    </source>
</reference>
<feature type="transmembrane region" description="Helical" evidence="1">
    <location>
        <begin position="132"/>
        <end position="150"/>
    </location>
</feature>
<dbReference type="Proteomes" id="UP000622552">
    <property type="component" value="Unassembled WGS sequence"/>
</dbReference>
<dbReference type="AlphaFoldDB" id="A0A8J7GLV5"/>